<evidence type="ECO:0000256" key="2">
    <source>
        <dbReference type="ARBA" id="ARBA00022670"/>
    </source>
</evidence>
<evidence type="ECO:0000256" key="8">
    <source>
        <dbReference type="SAM" id="SignalP"/>
    </source>
</evidence>
<reference evidence="11" key="1">
    <citation type="journal article" date="2019" name="Int. J. Syst. Evol. Microbiol.">
        <title>The Global Catalogue of Microorganisms (GCM) 10K type strain sequencing project: providing services to taxonomists for standard genome sequencing and annotation.</title>
        <authorList>
            <consortium name="The Broad Institute Genomics Platform"/>
            <consortium name="The Broad Institute Genome Sequencing Center for Infectious Disease"/>
            <person name="Wu L."/>
            <person name="Ma J."/>
        </authorList>
    </citation>
    <scope>NUCLEOTIDE SEQUENCE [LARGE SCALE GENOMIC DNA]</scope>
    <source>
        <strain evidence="11">CCUG 51308</strain>
    </source>
</reference>
<dbReference type="EMBL" id="JBHTBR010000002">
    <property type="protein sequence ID" value="MFC7290011.1"/>
    <property type="molecule type" value="Genomic_DNA"/>
</dbReference>
<keyword evidence="6" id="KW-0862">Zinc</keyword>
<dbReference type="InterPro" id="IPR045175">
    <property type="entry name" value="M28_fam"/>
</dbReference>
<keyword evidence="3" id="KW-0479">Metal-binding</keyword>
<accession>A0ABW2IGG9</accession>
<evidence type="ECO:0000256" key="4">
    <source>
        <dbReference type="ARBA" id="ARBA00022729"/>
    </source>
</evidence>
<proteinExistence type="predicted"/>
<keyword evidence="11" id="KW-1185">Reference proteome</keyword>
<dbReference type="SUPFAM" id="SSF53187">
    <property type="entry name" value="Zn-dependent exopeptidases"/>
    <property type="match status" value="1"/>
</dbReference>
<evidence type="ECO:0000313" key="11">
    <source>
        <dbReference type="Proteomes" id="UP001596492"/>
    </source>
</evidence>
<feature type="domain" description="Peptidase M28" evidence="9">
    <location>
        <begin position="337"/>
        <end position="544"/>
    </location>
</feature>
<dbReference type="CDD" id="cd04821">
    <property type="entry name" value="PA_M28_1_2"/>
    <property type="match status" value="1"/>
</dbReference>
<dbReference type="RefSeq" id="WP_382164543.1">
    <property type="nucleotide sequence ID" value="NZ_JBHTBR010000002.1"/>
</dbReference>
<dbReference type="PANTHER" id="PTHR12147">
    <property type="entry name" value="METALLOPEPTIDASE M28 FAMILY MEMBER"/>
    <property type="match status" value="1"/>
</dbReference>
<keyword evidence="4 8" id="KW-0732">Signal</keyword>
<evidence type="ECO:0000313" key="10">
    <source>
        <dbReference type="EMBL" id="MFC7290011.1"/>
    </source>
</evidence>
<dbReference type="Gene3D" id="3.40.630.10">
    <property type="entry name" value="Zn peptidases"/>
    <property type="match status" value="2"/>
</dbReference>
<feature type="compositionally biased region" description="Low complexity" evidence="7">
    <location>
        <begin position="24"/>
        <end position="48"/>
    </location>
</feature>
<dbReference type="PROSITE" id="PS51257">
    <property type="entry name" value="PROKAR_LIPOPROTEIN"/>
    <property type="match status" value="1"/>
</dbReference>
<evidence type="ECO:0000256" key="3">
    <source>
        <dbReference type="ARBA" id="ARBA00022723"/>
    </source>
</evidence>
<dbReference type="InterPro" id="IPR046450">
    <property type="entry name" value="PA_dom_sf"/>
</dbReference>
<feature type="chain" id="PRO_5047461894" evidence="8">
    <location>
        <begin position="29"/>
        <end position="586"/>
    </location>
</feature>
<evidence type="ECO:0000259" key="9">
    <source>
        <dbReference type="Pfam" id="PF04389"/>
    </source>
</evidence>
<evidence type="ECO:0000256" key="6">
    <source>
        <dbReference type="ARBA" id="ARBA00022833"/>
    </source>
</evidence>
<evidence type="ECO:0000256" key="1">
    <source>
        <dbReference type="ARBA" id="ARBA00022438"/>
    </source>
</evidence>
<dbReference type="SUPFAM" id="SSF52025">
    <property type="entry name" value="PA domain"/>
    <property type="match status" value="1"/>
</dbReference>
<name>A0ABW2IGG9_9PROT</name>
<dbReference type="CDD" id="cd05660">
    <property type="entry name" value="M28_like_PA"/>
    <property type="match status" value="1"/>
</dbReference>
<sequence length="586" mass="63378">MIRNALTTVISSILLASTFACSPASDDAAPQDTSTTASTPSPTPVADTEVSGFQMPALPVDTSPEITPEDLAERLEIIASDTFKGRAPGTVEGEASAQWIADEMARIGLAPAVNGSYSQTVKMNAQTVDLEKSGLSLKIGDEDLELQAGKDAVFWTKRQIEGPIDIADSELVFVGYGINAPEHKWNDYEGLDMKGKTAVILINDPGFETLDPELFNGKSMTYYGRWTYKFEEAARQGADAAIIIHETAPAAYGWNVVSGSWSGEQADLVRAGNGMDRVPMEAWISNDIAQKLFAHMNTTYADMKKAAYTRGFKAVPMEGIAASGSITQTVSRKESQNIAGVVTGKTHPDEYMLYMAHWDHLGEKKNFATDDAIHNGAIDNASGVSLMLEMAEAFANGEQPDRSVIFLAVTLEESGLLGSAYFAENPFIPLNKIVAGINTDATFPRGLSKNMEIIGSGSSQLEDRLEAILKTQNRYVSPDSTPQNGYFYRSDHISLAKKGVPVIYADGGADLVNGGVEAGQKFAAEYTAKAYHKPADEFNPDWNFEGVAQDAQAFHALGLGIANSQDWPNWYEGNEFRAIRDKSLAE</sequence>
<keyword evidence="1" id="KW-0031">Aminopeptidase</keyword>
<dbReference type="Proteomes" id="UP001596492">
    <property type="component" value="Unassembled WGS sequence"/>
</dbReference>
<dbReference type="PANTHER" id="PTHR12147:SF56">
    <property type="entry name" value="AMINOPEPTIDASE YDR415C-RELATED"/>
    <property type="match status" value="1"/>
</dbReference>
<dbReference type="InterPro" id="IPR007484">
    <property type="entry name" value="Peptidase_M28"/>
</dbReference>
<feature type="signal peptide" evidence="8">
    <location>
        <begin position="1"/>
        <end position="28"/>
    </location>
</feature>
<dbReference type="Pfam" id="PF04389">
    <property type="entry name" value="Peptidase_M28"/>
    <property type="match status" value="1"/>
</dbReference>
<comment type="caution">
    <text evidence="10">The sequence shown here is derived from an EMBL/GenBank/DDBJ whole genome shotgun (WGS) entry which is preliminary data.</text>
</comment>
<feature type="region of interest" description="Disordered" evidence="7">
    <location>
        <begin position="24"/>
        <end position="65"/>
    </location>
</feature>
<protein>
    <submittedName>
        <fullName evidence="10">M28 family metallopeptidase</fullName>
    </submittedName>
</protein>
<evidence type="ECO:0000256" key="7">
    <source>
        <dbReference type="SAM" id="MobiDB-lite"/>
    </source>
</evidence>
<gene>
    <name evidence="10" type="ORF">ACFQS8_00120</name>
</gene>
<dbReference type="Gene3D" id="3.50.30.30">
    <property type="match status" value="1"/>
</dbReference>
<evidence type="ECO:0000256" key="5">
    <source>
        <dbReference type="ARBA" id="ARBA00022801"/>
    </source>
</evidence>
<keyword evidence="2" id="KW-0645">Protease</keyword>
<keyword evidence="5" id="KW-0378">Hydrolase</keyword>
<organism evidence="10 11">
    <name type="scientific">Hirschia litorea</name>
    <dbReference type="NCBI Taxonomy" id="1199156"/>
    <lineage>
        <taxon>Bacteria</taxon>
        <taxon>Pseudomonadati</taxon>
        <taxon>Pseudomonadota</taxon>
        <taxon>Alphaproteobacteria</taxon>
        <taxon>Hyphomonadales</taxon>
        <taxon>Hyphomonadaceae</taxon>
        <taxon>Hirschia</taxon>
    </lineage>
</organism>